<keyword evidence="2" id="KW-1185">Reference proteome</keyword>
<proteinExistence type="predicted"/>
<dbReference type="EMBL" id="JARK01001355">
    <property type="protein sequence ID" value="EYC21377.1"/>
    <property type="molecule type" value="Genomic_DNA"/>
</dbReference>
<comment type="caution">
    <text evidence="1">The sequence shown here is derived from an EMBL/GenBank/DDBJ whole genome shotgun (WGS) entry which is preliminary data.</text>
</comment>
<evidence type="ECO:0000313" key="2">
    <source>
        <dbReference type="Proteomes" id="UP000024635"/>
    </source>
</evidence>
<gene>
    <name evidence="1" type="primary">Acey_s0019.g3785</name>
    <name evidence="1" type="ORF">Y032_0019g3785</name>
</gene>
<sequence length="178" mass="20395">MLAYSYVESTTVNLTNRARSILDVGLRGTYAFEHCETDSLVNCPYRGGVIDLFVRSIYNSTIFPQHSEEETFKNRLFVAVTILSWKPEIVARRTLEEFWIIARSPKMNRKEVCIAVTNELALYQDPCRLGVWEDMLHLVLTSPGSEEDDDAETLVGTKNCGSLGYLLKLLQRNRYSLY</sequence>
<organism evidence="1 2">
    <name type="scientific">Ancylostoma ceylanicum</name>
    <dbReference type="NCBI Taxonomy" id="53326"/>
    <lineage>
        <taxon>Eukaryota</taxon>
        <taxon>Metazoa</taxon>
        <taxon>Ecdysozoa</taxon>
        <taxon>Nematoda</taxon>
        <taxon>Chromadorea</taxon>
        <taxon>Rhabditida</taxon>
        <taxon>Rhabditina</taxon>
        <taxon>Rhabditomorpha</taxon>
        <taxon>Strongyloidea</taxon>
        <taxon>Ancylostomatidae</taxon>
        <taxon>Ancylostomatinae</taxon>
        <taxon>Ancylostoma</taxon>
    </lineage>
</organism>
<evidence type="ECO:0000313" key="1">
    <source>
        <dbReference type="EMBL" id="EYC21377.1"/>
    </source>
</evidence>
<accession>A0A016V2W9</accession>
<dbReference type="AlphaFoldDB" id="A0A016V2W9"/>
<name>A0A016V2W9_9BILA</name>
<protein>
    <submittedName>
        <fullName evidence="1">Uncharacterized protein</fullName>
    </submittedName>
</protein>
<reference evidence="2" key="1">
    <citation type="journal article" date="2015" name="Nat. Genet.">
        <title>The genome and transcriptome of the zoonotic hookworm Ancylostoma ceylanicum identify infection-specific gene families.</title>
        <authorList>
            <person name="Schwarz E.M."/>
            <person name="Hu Y."/>
            <person name="Antoshechkin I."/>
            <person name="Miller M.M."/>
            <person name="Sternberg P.W."/>
            <person name="Aroian R.V."/>
        </authorList>
    </citation>
    <scope>NUCLEOTIDE SEQUENCE</scope>
    <source>
        <strain evidence="2">HY135</strain>
    </source>
</reference>
<dbReference type="Proteomes" id="UP000024635">
    <property type="component" value="Unassembled WGS sequence"/>
</dbReference>